<keyword evidence="2" id="KW-1133">Transmembrane helix</keyword>
<keyword evidence="2" id="KW-0812">Transmembrane</keyword>
<dbReference type="InterPro" id="IPR047971">
    <property type="entry name" value="ExeM-like"/>
</dbReference>
<feature type="compositionally biased region" description="Acidic residues" evidence="1">
    <location>
        <begin position="1122"/>
        <end position="1133"/>
    </location>
</feature>
<dbReference type="GO" id="GO:0003824">
    <property type="term" value="F:catalytic activity"/>
    <property type="evidence" value="ECO:0007669"/>
    <property type="project" value="InterPro"/>
</dbReference>
<dbReference type="SUPFAM" id="SSF74853">
    <property type="entry name" value="Lamin A/C globular tail domain"/>
    <property type="match status" value="1"/>
</dbReference>
<dbReference type="RefSeq" id="WP_123304308.1">
    <property type="nucleotide sequence ID" value="NZ_RKHK01000001.1"/>
</dbReference>
<evidence type="ECO:0000313" key="6">
    <source>
        <dbReference type="Proteomes" id="UP000280668"/>
    </source>
</evidence>
<keyword evidence="2" id="KW-0472">Membrane</keyword>
<feature type="chain" id="PRO_5018140268" description="LTD domain-containing protein" evidence="3">
    <location>
        <begin position="41"/>
        <end position="1183"/>
    </location>
</feature>
<dbReference type="PANTHER" id="PTHR42834:SF1">
    <property type="entry name" value="ENDONUCLEASE_EXONUCLEASE_PHOSPHATASE FAMILY PROTEIN (AFU_ORTHOLOGUE AFUA_3G09210)"/>
    <property type="match status" value="1"/>
</dbReference>
<dbReference type="Gene3D" id="3.60.10.10">
    <property type="entry name" value="Endonuclease/exonuclease/phosphatase"/>
    <property type="match status" value="1"/>
</dbReference>
<sequence>MTTAGHHHRTAGFGRAGRSRTGLAAAALAGALVVPMTALATDDAAAEVAPPGDGTDCVVISEVNSSGGSGGGVFTHRYVELENICDVAVDMSGWSIQRWNASSHQAGETTLLDGHSIPAEGHFLIQGVASNQGDEPLPSPDLETTINFAAASSSIVIAATEDSLAGLAGDVTGDADVVDALGWGSPPVWLGDSRPPGGNHNPDVLTRVDYTGVNGADFAVAPSSPTNSAGQTGGPEPLPPYDGPATLLINEAYSQGGEDGSIYSDRYVELYNYGSEDIDLTAWSIQFTNAAGNYTSSANLDGVVPAEGHFLIAFEGGQGDDEGVSLDDHADFVVGNWFSSLAYSLYLTTSTTQVSVPTGAVDPTEWEDIVDVLGFGDAHLWSGDAPAETLDSLTDVRAFQRVTDWDGPSLNNEADFDLVEEFVATNSAGEELPGGRDGGPGEPEDPIEVSIAEIRGAVSLDPQDAALYGESVSTSGVVTAVYSDADNDSRAHDGFYLQTPGACGAESFSGEYPEVPCAIFVHMGTSWDGAEVDIDDYVEVTAIVSSWRETGASESAQLQLVSASIEQLDGDAQPVVPVTYDGFVAVEDRPYLLGMLIEPAGEWTVTDNYSLLHGNPDSIGGWVGIVDGEEPLRIPNTVYAPASAERAALAQENAERLIWLDHGGRNRWSSFAFDRHMPLPYLNTEQHVRIGAEVDFTAPVILEYRYDSWRFQPTAFLPGNPELEPATFSDTRDENAAPPARAGDLRLAGFNVLNYFPNLGEDEPGCGYHEDRFGDPTTADWCDVRGAYSQQHFETQQARIIETIVAMDADVVALQEMENSAQLNHVDFSRDYAHEVLIEALNEVEGEGTWDFVSVDEFPESEDVIRNGYIYKPAVVEPVDSVILFEGGVEHLGELADLTIEGQTLSEVYSNAREPMAAVFQPVDGDEDDRFITIVNHLKSKGGSGTGDNEEQYGEGAFNGDRTRQAMGMLAFANELEDYYGTDRIYLMGDFNSYELEDPLVVLEDGGYVNLSAQTGQWSYAFSSEVGSLDHVFATEAAASTVVQTDIWSTNAAESIALEYSRYEATGTPGLYDEPGWSQGVWRASDHDPIVADIVVGTQDEPGEEPGEEPTEEPTAPAPGEEPGDDGPGDDDGPGAGDDTGAGPGLPTTGANPAGLVAAAMLFLLAGAGIVAANRRRGTPASM</sequence>
<feature type="compositionally biased region" description="Gly residues" evidence="1">
    <location>
        <begin position="1134"/>
        <end position="1144"/>
    </location>
</feature>
<reference evidence="5 6" key="1">
    <citation type="submission" date="2018-11" db="EMBL/GenBank/DDBJ databases">
        <title>Sequencing the genomes of 1000 actinobacteria strains.</title>
        <authorList>
            <person name="Klenk H.-P."/>
        </authorList>
    </citation>
    <scope>NUCLEOTIDE SEQUENCE [LARGE SCALE GENOMIC DNA]</scope>
    <source>
        <strain evidence="5 6">DSM 11294</strain>
    </source>
</reference>
<dbReference type="InterPro" id="IPR036691">
    <property type="entry name" value="Endo/exonu/phosph_ase_sf"/>
</dbReference>
<dbReference type="InterPro" id="IPR001322">
    <property type="entry name" value="Lamin_tail_dom"/>
</dbReference>
<evidence type="ECO:0000256" key="1">
    <source>
        <dbReference type="SAM" id="MobiDB-lite"/>
    </source>
</evidence>
<evidence type="ECO:0000256" key="2">
    <source>
        <dbReference type="SAM" id="Phobius"/>
    </source>
</evidence>
<feature type="signal peptide" evidence="3">
    <location>
        <begin position="1"/>
        <end position="40"/>
    </location>
</feature>
<feature type="compositionally biased region" description="Acidic residues" evidence="1">
    <location>
        <begin position="1101"/>
        <end position="1112"/>
    </location>
</feature>
<keyword evidence="3" id="KW-0732">Signal</keyword>
<feature type="region of interest" description="Disordered" evidence="1">
    <location>
        <begin position="1099"/>
        <end position="1153"/>
    </location>
</feature>
<proteinExistence type="predicted"/>
<comment type="caution">
    <text evidence="5">The sequence shown here is derived from an EMBL/GenBank/DDBJ whole genome shotgun (WGS) entry which is preliminary data.</text>
</comment>
<keyword evidence="6" id="KW-1185">Reference proteome</keyword>
<protein>
    <recommendedName>
        <fullName evidence="4">LTD domain-containing protein</fullName>
    </recommendedName>
</protein>
<dbReference type="OrthoDB" id="1016457at2"/>
<evidence type="ECO:0000313" key="5">
    <source>
        <dbReference type="EMBL" id="ROR73956.1"/>
    </source>
</evidence>
<dbReference type="AlphaFoldDB" id="A0A3N2BFC2"/>
<dbReference type="CDD" id="cd10283">
    <property type="entry name" value="MnuA_DNase1-like"/>
    <property type="match status" value="1"/>
</dbReference>
<dbReference type="Pfam" id="PF03372">
    <property type="entry name" value="Exo_endo_phos"/>
    <property type="match status" value="1"/>
</dbReference>
<dbReference type="PANTHER" id="PTHR42834">
    <property type="entry name" value="ENDONUCLEASE/EXONUCLEASE/PHOSPHATASE FAMILY PROTEIN (AFU_ORTHOLOGUE AFUA_3G09210)"/>
    <property type="match status" value="1"/>
</dbReference>
<feature type="domain" description="LTD" evidence="4">
    <location>
        <begin position="223"/>
        <end position="377"/>
    </location>
</feature>
<dbReference type="SUPFAM" id="SSF56219">
    <property type="entry name" value="DNase I-like"/>
    <property type="match status" value="1"/>
</dbReference>
<dbReference type="NCBIfam" id="NF033681">
    <property type="entry name" value="ExeM_NucH_DNase"/>
    <property type="match status" value="1"/>
</dbReference>
<gene>
    <name evidence="5" type="ORF">EDD31_2351</name>
</gene>
<dbReference type="PROSITE" id="PS51841">
    <property type="entry name" value="LTD"/>
    <property type="match status" value="2"/>
</dbReference>
<dbReference type="EMBL" id="RKHK01000001">
    <property type="protein sequence ID" value="ROR73956.1"/>
    <property type="molecule type" value="Genomic_DNA"/>
</dbReference>
<feature type="transmembrane region" description="Helical" evidence="2">
    <location>
        <begin position="1154"/>
        <end position="1173"/>
    </location>
</feature>
<dbReference type="Proteomes" id="UP000280668">
    <property type="component" value="Unassembled WGS sequence"/>
</dbReference>
<dbReference type="InterPro" id="IPR005135">
    <property type="entry name" value="Endo/exonuclease/phosphatase"/>
</dbReference>
<feature type="domain" description="LTD" evidence="4">
    <location>
        <begin position="44"/>
        <end position="185"/>
    </location>
</feature>
<organism evidence="5 6">
    <name type="scientific">Bogoriella caseilytica</name>
    <dbReference type="NCBI Taxonomy" id="56055"/>
    <lineage>
        <taxon>Bacteria</taxon>
        <taxon>Bacillati</taxon>
        <taxon>Actinomycetota</taxon>
        <taxon>Actinomycetes</taxon>
        <taxon>Micrococcales</taxon>
        <taxon>Bogoriellaceae</taxon>
        <taxon>Bogoriella</taxon>
    </lineage>
</organism>
<evidence type="ECO:0000259" key="4">
    <source>
        <dbReference type="PROSITE" id="PS51841"/>
    </source>
</evidence>
<evidence type="ECO:0000256" key="3">
    <source>
        <dbReference type="SAM" id="SignalP"/>
    </source>
</evidence>
<accession>A0A3N2BFC2</accession>
<name>A0A3N2BFC2_9MICO</name>
<dbReference type="InterPro" id="IPR036415">
    <property type="entry name" value="Lamin_tail_dom_sf"/>
</dbReference>